<feature type="domain" description="Transglycosylase SLT" evidence="4">
    <location>
        <begin position="493"/>
        <end position="599"/>
    </location>
</feature>
<dbReference type="InterPro" id="IPR008258">
    <property type="entry name" value="Transglycosylase_SLT_dom_1"/>
</dbReference>
<proteinExistence type="inferred from homology"/>
<dbReference type="InterPro" id="IPR037061">
    <property type="entry name" value="Lytic_TGlycoase_superhlx_L_sf"/>
</dbReference>
<name>A0A7Z7HSS6_9PROT</name>
<evidence type="ECO:0000313" key="7">
    <source>
        <dbReference type="Proteomes" id="UP000242886"/>
    </source>
</evidence>
<comment type="similarity">
    <text evidence="1">Belongs to the transglycosylase Slt family.</text>
</comment>
<evidence type="ECO:0000256" key="3">
    <source>
        <dbReference type="SAM" id="SignalP"/>
    </source>
</evidence>
<dbReference type="Pfam" id="PF14718">
    <property type="entry name" value="SLT_L"/>
    <property type="match status" value="1"/>
</dbReference>
<feature type="chain" id="PRO_5030747073" evidence="3">
    <location>
        <begin position="18"/>
        <end position="662"/>
    </location>
</feature>
<evidence type="ECO:0000259" key="5">
    <source>
        <dbReference type="Pfam" id="PF14718"/>
    </source>
</evidence>
<organism evidence="6 7">
    <name type="scientific">Sterolibacterium denitrificans</name>
    <dbReference type="NCBI Taxonomy" id="157592"/>
    <lineage>
        <taxon>Bacteria</taxon>
        <taxon>Pseudomonadati</taxon>
        <taxon>Pseudomonadota</taxon>
        <taxon>Betaproteobacteria</taxon>
        <taxon>Nitrosomonadales</taxon>
        <taxon>Sterolibacteriaceae</taxon>
        <taxon>Sterolibacterium</taxon>
    </lineage>
</organism>
<dbReference type="GO" id="GO:0004553">
    <property type="term" value="F:hydrolase activity, hydrolyzing O-glycosyl compounds"/>
    <property type="evidence" value="ECO:0007669"/>
    <property type="project" value="InterPro"/>
</dbReference>
<dbReference type="EMBL" id="LT837803">
    <property type="protein sequence ID" value="SMB30984.1"/>
    <property type="molecule type" value="Genomic_DNA"/>
</dbReference>
<dbReference type="Gene3D" id="1.10.530.10">
    <property type="match status" value="1"/>
</dbReference>
<dbReference type="AlphaFoldDB" id="A0A7Z7HSS6"/>
<dbReference type="Proteomes" id="UP000242886">
    <property type="component" value="Chromosome SDENCHOL"/>
</dbReference>
<dbReference type="GO" id="GO:0042597">
    <property type="term" value="C:periplasmic space"/>
    <property type="evidence" value="ECO:0007669"/>
    <property type="project" value="InterPro"/>
</dbReference>
<reference evidence="6" key="1">
    <citation type="submission" date="2017-03" db="EMBL/GenBank/DDBJ databases">
        <authorList>
            <consortium name="AG Boll"/>
        </authorList>
    </citation>
    <scope>NUCLEOTIDE SEQUENCE [LARGE SCALE GENOMIC DNA]</scope>
    <source>
        <strain evidence="6">Chol</strain>
    </source>
</reference>
<accession>A0A7Z7HSS6</accession>
<dbReference type="InterPro" id="IPR008939">
    <property type="entry name" value="Lytic_TGlycosylase_superhlx_U"/>
</dbReference>
<dbReference type="Gene3D" id="1.10.1240.20">
    <property type="entry name" value="Lytic transglycosylase, superhelical linker domain"/>
    <property type="match status" value="1"/>
</dbReference>
<feature type="domain" description="Lytic transglycosylase superhelical linker" evidence="5">
    <location>
        <begin position="413"/>
        <end position="472"/>
    </location>
</feature>
<dbReference type="PANTHER" id="PTHR37423">
    <property type="entry name" value="SOLUBLE LYTIC MUREIN TRANSGLYCOSYLASE-RELATED"/>
    <property type="match status" value="1"/>
</dbReference>
<dbReference type="InterPro" id="IPR023346">
    <property type="entry name" value="Lysozyme-like_dom_sf"/>
</dbReference>
<dbReference type="InterPro" id="IPR012289">
    <property type="entry name" value="Lytic_TGlycosylase_superhlx_L"/>
</dbReference>
<evidence type="ECO:0000256" key="2">
    <source>
        <dbReference type="ARBA" id="ARBA00022729"/>
    </source>
</evidence>
<keyword evidence="7" id="KW-1185">Reference proteome</keyword>
<sequence length="662" mass="74068">MKFRHCLILLLPILAHAAPGDERILAAREAFRLGERVAAVTVIPAGKYAVAAPDTGADAGNVSHELDPWVDYWYLRQQLGNKDSSGIPDFLARQENTYLAERLRGDWLRERGKQSDWSGFLAEYDRLRQPDTELRCYALQARLAGQRDAGKVLDEARPLWFEVLDLPESCKPVMDRLVETVAINGDDIWERIRRLLENQRYTVARSTASYLPGPQMPASRVLGTIGEKPQAYLAKLPANFADTRQGREMALFALQRLARIEPTQAAGGLEKLLGKFSLSERAYAWGQIAWQGARRHLPEALSWYALAGQDKGLKFSEEQLAWQVRAALRIHDWPMVLRAIEQMPAPLAAQPDWMYWRGRALAVQGRLDEARAAYLKIAGQPNFYGNLADEELGRNITLPPRARAATAEELAAVRSDAGVRRALALFRLGMRFEGVREWNWALRGMNDRQLLAAAELAQRSEVFDRAIYAAERTQDQHDFALRYLAPFRDNVLSQARQVGIDSGWVYGLMRQESRFVMSANSSAGAQGLMQLMPKTAAWVAKKIGMGDYHPSRVTMLDTNIMLGTNYLRMVLNDLDNHPVLASAAYNAGPSRARRWRAEQPLEGAIYAETIPLDETRDYVKKVMSNAVYYAALFENQPQSLKARLGVVAPRGGVAAGGIAGLP</sequence>
<evidence type="ECO:0000259" key="4">
    <source>
        <dbReference type="Pfam" id="PF01464"/>
    </source>
</evidence>
<dbReference type="PANTHER" id="PTHR37423:SF5">
    <property type="entry name" value="SOLUBLE LYTIC MUREIN TRANSGLYCOSYLASE"/>
    <property type="match status" value="1"/>
</dbReference>
<evidence type="ECO:0000313" key="6">
    <source>
        <dbReference type="EMBL" id="SMB30984.1"/>
    </source>
</evidence>
<dbReference type="Gene3D" id="1.25.20.10">
    <property type="entry name" value="Bacterial muramidases"/>
    <property type="match status" value="1"/>
</dbReference>
<keyword evidence="2 3" id="KW-0732">Signal</keyword>
<protein>
    <submittedName>
        <fullName evidence="6">Lytic transglycosylase catalytic</fullName>
    </submittedName>
</protein>
<dbReference type="SUPFAM" id="SSF48435">
    <property type="entry name" value="Bacterial muramidases"/>
    <property type="match status" value="1"/>
</dbReference>
<dbReference type="RefSeq" id="WP_154717242.1">
    <property type="nucleotide sequence ID" value="NZ_LT837803.1"/>
</dbReference>
<dbReference type="CDD" id="cd13401">
    <property type="entry name" value="Slt70-like"/>
    <property type="match status" value="1"/>
</dbReference>
<feature type="signal peptide" evidence="3">
    <location>
        <begin position="1"/>
        <end position="17"/>
    </location>
</feature>
<dbReference type="Pfam" id="PF01464">
    <property type="entry name" value="SLT"/>
    <property type="match status" value="1"/>
</dbReference>
<gene>
    <name evidence="6" type="ORF">SDENCHOL_21070</name>
</gene>
<dbReference type="SUPFAM" id="SSF53955">
    <property type="entry name" value="Lysozyme-like"/>
    <property type="match status" value="1"/>
</dbReference>
<evidence type="ECO:0000256" key="1">
    <source>
        <dbReference type="ARBA" id="ARBA00007734"/>
    </source>
</evidence>